<evidence type="ECO:0000313" key="3">
    <source>
        <dbReference type="Proteomes" id="UP000479132"/>
    </source>
</evidence>
<reference evidence="2 3" key="1">
    <citation type="submission" date="2020-02" db="EMBL/GenBank/DDBJ databases">
        <title>Aliifodinibius halophilus 2W32, complete genome.</title>
        <authorList>
            <person name="Li Y."/>
            <person name="Wu S."/>
        </authorList>
    </citation>
    <scope>NUCLEOTIDE SEQUENCE [LARGE SCALE GENOMIC DNA]</scope>
    <source>
        <strain evidence="2 3">2W32</strain>
    </source>
</reference>
<keyword evidence="1" id="KW-1133">Transmembrane helix</keyword>
<dbReference type="AlphaFoldDB" id="A0A6M1T5Q7"/>
<evidence type="ECO:0000313" key="2">
    <source>
        <dbReference type="EMBL" id="NGP87983.1"/>
    </source>
</evidence>
<keyword evidence="1" id="KW-0472">Membrane</keyword>
<accession>A0A6M1T5Q7</accession>
<keyword evidence="3" id="KW-1185">Reference proteome</keyword>
<proteinExistence type="predicted"/>
<protein>
    <submittedName>
        <fullName evidence="2">Uncharacterized protein</fullName>
    </submittedName>
</protein>
<evidence type="ECO:0000256" key="1">
    <source>
        <dbReference type="SAM" id="Phobius"/>
    </source>
</evidence>
<dbReference type="Proteomes" id="UP000479132">
    <property type="component" value="Unassembled WGS sequence"/>
</dbReference>
<name>A0A6M1T5Q7_9BACT</name>
<dbReference type="EMBL" id="JAALLS010000006">
    <property type="protein sequence ID" value="NGP87983.1"/>
    <property type="molecule type" value="Genomic_DNA"/>
</dbReference>
<gene>
    <name evidence="2" type="ORF">G3569_06430</name>
</gene>
<comment type="caution">
    <text evidence="2">The sequence shown here is derived from an EMBL/GenBank/DDBJ whole genome shotgun (WGS) entry which is preliminary data.</text>
</comment>
<keyword evidence="1" id="KW-0812">Transmembrane</keyword>
<sequence length="49" mass="5414">MGKKKKQEPKGKQMSEGQAIAVTVLLIAVVIIAVIFGIQYLVDVLFPNW</sequence>
<feature type="transmembrane region" description="Helical" evidence="1">
    <location>
        <begin position="20"/>
        <end position="42"/>
    </location>
</feature>
<dbReference type="RefSeq" id="WP_165267248.1">
    <property type="nucleotide sequence ID" value="NZ_JAALLS010000006.1"/>
</dbReference>
<organism evidence="2 3">
    <name type="scientific">Fodinibius halophilus</name>
    <dbReference type="NCBI Taxonomy" id="1736908"/>
    <lineage>
        <taxon>Bacteria</taxon>
        <taxon>Pseudomonadati</taxon>
        <taxon>Balneolota</taxon>
        <taxon>Balneolia</taxon>
        <taxon>Balneolales</taxon>
        <taxon>Balneolaceae</taxon>
        <taxon>Fodinibius</taxon>
    </lineage>
</organism>